<dbReference type="GO" id="GO:0046872">
    <property type="term" value="F:metal ion binding"/>
    <property type="evidence" value="ECO:0007669"/>
    <property type="project" value="UniProtKB-KW"/>
</dbReference>
<organism evidence="13 14">
    <name type="scientific">Massarina eburnea CBS 473.64</name>
    <dbReference type="NCBI Taxonomy" id="1395130"/>
    <lineage>
        <taxon>Eukaryota</taxon>
        <taxon>Fungi</taxon>
        <taxon>Dikarya</taxon>
        <taxon>Ascomycota</taxon>
        <taxon>Pezizomycotina</taxon>
        <taxon>Dothideomycetes</taxon>
        <taxon>Pleosporomycetidae</taxon>
        <taxon>Pleosporales</taxon>
        <taxon>Massarineae</taxon>
        <taxon>Massarinaceae</taxon>
        <taxon>Massarina</taxon>
    </lineage>
</organism>
<feature type="domain" description="Peptidase M28" evidence="12">
    <location>
        <begin position="156"/>
        <end position="366"/>
    </location>
</feature>
<keyword evidence="5 11" id="KW-0479">Metal-binding</keyword>
<dbReference type="GO" id="GO:0004177">
    <property type="term" value="F:aminopeptidase activity"/>
    <property type="evidence" value="ECO:0007669"/>
    <property type="project" value="UniProtKB-KW"/>
</dbReference>
<evidence type="ECO:0000256" key="10">
    <source>
        <dbReference type="ARBA" id="ARBA00043962"/>
    </source>
</evidence>
<evidence type="ECO:0000256" key="2">
    <source>
        <dbReference type="ARBA" id="ARBA00011245"/>
    </source>
</evidence>
<dbReference type="Pfam" id="PF04389">
    <property type="entry name" value="Peptidase_M28"/>
    <property type="match status" value="1"/>
</dbReference>
<keyword evidence="6" id="KW-0732">Signal</keyword>
<dbReference type="GO" id="GO:0006508">
    <property type="term" value="P:proteolysis"/>
    <property type="evidence" value="ECO:0007669"/>
    <property type="project" value="UniProtKB-KW"/>
</dbReference>
<evidence type="ECO:0000256" key="6">
    <source>
        <dbReference type="ARBA" id="ARBA00022729"/>
    </source>
</evidence>
<dbReference type="GO" id="GO:0008235">
    <property type="term" value="F:metalloexopeptidase activity"/>
    <property type="evidence" value="ECO:0007669"/>
    <property type="project" value="InterPro"/>
</dbReference>
<dbReference type="InterPro" id="IPR007484">
    <property type="entry name" value="Peptidase_M28"/>
</dbReference>
<evidence type="ECO:0000259" key="12">
    <source>
        <dbReference type="Pfam" id="PF04389"/>
    </source>
</evidence>
<gene>
    <name evidence="13" type="ORF">P280DRAFT_465808</name>
</gene>
<evidence type="ECO:0000313" key="14">
    <source>
        <dbReference type="Proteomes" id="UP000799753"/>
    </source>
</evidence>
<evidence type="ECO:0000256" key="7">
    <source>
        <dbReference type="ARBA" id="ARBA00022801"/>
    </source>
</evidence>
<evidence type="ECO:0000256" key="9">
    <source>
        <dbReference type="ARBA" id="ARBA00023157"/>
    </source>
</evidence>
<evidence type="ECO:0000256" key="8">
    <source>
        <dbReference type="ARBA" id="ARBA00022833"/>
    </source>
</evidence>
<keyword evidence="4 11" id="KW-0645">Protease</keyword>
<dbReference type="PANTHER" id="PTHR12147">
    <property type="entry name" value="METALLOPEPTIDASE M28 FAMILY MEMBER"/>
    <property type="match status" value="1"/>
</dbReference>
<comment type="cofactor">
    <cofactor evidence="1">
        <name>Zn(2+)</name>
        <dbReference type="ChEBI" id="CHEBI:29105"/>
    </cofactor>
</comment>
<evidence type="ECO:0000256" key="11">
    <source>
        <dbReference type="RuleBase" id="RU361240"/>
    </source>
</evidence>
<evidence type="ECO:0000256" key="1">
    <source>
        <dbReference type="ARBA" id="ARBA00001947"/>
    </source>
</evidence>
<dbReference type="CDD" id="cd03879">
    <property type="entry name" value="M28_AAP"/>
    <property type="match status" value="1"/>
</dbReference>
<keyword evidence="14" id="KW-1185">Reference proteome</keyword>
<keyword evidence="3" id="KW-0031">Aminopeptidase</keyword>
<dbReference type="AlphaFoldDB" id="A0A6A6SCB0"/>
<dbReference type="PANTHER" id="PTHR12147:SF56">
    <property type="entry name" value="AMINOPEPTIDASE YDR415C-RELATED"/>
    <property type="match status" value="1"/>
</dbReference>
<keyword evidence="9" id="KW-1015">Disulfide bond</keyword>
<evidence type="ECO:0000313" key="13">
    <source>
        <dbReference type="EMBL" id="KAF2644481.1"/>
    </source>
</evidence>
<dbReference type="SUPFAM" id="SSF53187">
    <property type="entry name" value="Zn-dependent exopeptidases"/>
    <property type="match status" value="1"/>
</dbReference>
<dbReference type="FunFam" id="3.40.630.10:FF:000042">
    <property type="entry name" value="Peptide hydrolase"/>
    <property type="match status" value="1"/>
</dbReference>
<dbReference type="InterPro" id="IPR045175">
    <property type="entry name" value="M28_fam"/>
</dbReference>
<proteinExistence type="inferred from homology"/>
<evidence type="ECO:0000256" key="5">
    <source>
        <dbReference type="ARBA" id="ARBA00022723"/>
    </source>
</evidence>
<dbReference type="Proteomes" id="UP000799753">
    <property type="component" value="Unassembled WGS sequence"/>
</dbReference>
<comment type="similarity">
    <text evidence="10">Belongs to the peptidase M28 family. M28E subfamily.</text>
</comment>
<protein>
    <recommendedName>
        <fullName evidence="11">Peptide hydrolase</fullName>
        <ecNumber evidence="11">3.4.-.-</ecNumber>
    </recommendedName>
</protein>
<evidence type="ECO:0000256" key="4">
    <source>
        <dbReference type="ARBA" id="ARBA00022670"/>
    </source>
</evidence>
<dbReference type="Gene3D" id="3.40.630.10">
    <property type="entry name" value="Zn peptidases"/>
    <property type="match status" value="1"/>
</dbReference>
<dbReference type="OrthoDB" id="2214at2759"/>
<evidence type="ECO:0000256" key="3">
    <source>
        <dbReference type="ARBA" id="ARBA00022438"/>
    </source>
</evidence>
<name>A0A6A6SCB0_9PLEO</name>
<sequence>MSVPRRDAQELFTIKLSPTEVKQVTEAEKFALKAAGTNFIDITNHPSLNPSAASQVPKANTKLPPSEFSANIAAVVFPTALTHQSLATPLLAQLSKDNLKSNLEPFSTFQNRFYQSTYGAESSAWLLKKVQDLIVESGATLASARQFNHSFTQSSVIATIPGASNRTIVMGAHQDSVNWRETDQKSNRAPGADDDGSGTVTILEALRVLLTNEDVKAGTQPNTIEFHWYAAEEGGLLGSSDVWASYKESGVDAKALLQQDMTGYNKGTTDKGKPDIVGVIVDYVDTPLTNFIKSIITEYCDIGYVETKCGYACSDHASASENGYPSSFIFESDFKEDNPTIHTKNDTIDLLDFDHMLEHAKLTLAFAVELGWTETFWRVRT</sequence>
<dbReference type="EMBL" id="MU006778">
    <property type="protein sequence ID" value="KAF2644481.1"/>
    <property type="molecule type" value="Genomic_DNA"/>
</dbReference>
<keyword evidence="8 11" id="KW-0862">Zinc</keyword>
<accession>A0A6A6SCB0</accession>
<dbReference type="EC" id="3.4.-.-" evidence="11"/>
<keyword evidence="7 11" id="KW-0378">Hydrolase</keyword>
<reference evidence="13" key="1">
    <citation type="journal article" date="2020" name="Stud. Mycol.">
        <title>101 Dothideomycetes genomes: a test case for predicting lifestyles and emergence of pathogens.</title>
        <authorList>
            <person name="Haridas S."/>
            <person name="Albert R."/>
            <person name="Binder M."/>
            <person name="Bloem J."/>
            <person name="Labutti K."/>
            <person name="Salamov A."/>
            <person name="Andreopoulos B."/>
            <person name="Baker S."/>
            <person name="Barry K."/>
            <person name="Bills G."/>
            <person name="Bluhm B."/>
            <person name="Cannon C."/>
            <person name="Castanera R."/>
            <person name="Culley D."/>
            <person name="Daum C."/>
            <person name="Ezra D."/>
            <person name="Gonzalez J."/>
            <person name="Henrissat B."/>
            <person name="Kuo A."/>
            <person name="Liang C."/>
            <person name="Lipzen A."/>
            <person name="Lutzoni F."/>
            <person name="Magnuson J."/>
            <person name="Mondo S."/>
            <person name="Nolan M."/>
            <person name="Ohm R."/>
            <person name="Pangilinan J."/>
            <person name="Park H.-J."/>
            <person name="Ramirez L."/>
            <person name="Alfaro M."/>
            <person name="Sun H."/>
            <person name="Tritt A."/>
            <person name="Yoshinaga Y."/>
            <person name="Zwiers L.-H."/>
            <person name="Turgeon B."/>
            <person name="Goodwin S."/>
            <person name="Spatafora J."/>
            <person name="Crous P."/>
            <person name="Grigoriev I."/>
        </authorList>
    </citation>
    <scope>NUCLEOTIDE SEQUENCE</scope>
    <source>
        <strain evidence="13">CBS 473.64</strain>
    </source>
</reference>
<comment type="subunit">
    <text evidence="2">Monomer.</text>
</comment>